<protein>
    <submittedName>
        <fullName evidence="1">DUF4925 domain-containing protein</fullName>
    </submittedName>
</protein>
<evidence type="ECO:0000313" key="3">
    <source>
        <dbReference type="EMBL" id="SFM90532.1"/>
    </source>
</evidence>
<dbReference type="Proteomes" id="UP000183040">
    <property type="component" value="Unassembled WGS sequence"/>
</dbReference>
<evidence type="ECO:0000313" key="5">
    <source>
        <dbReference type="Proteomes" id="UP000183766"/>
    </source>
</evidence>
<dbReference type="Pfam" id="PF16272">
    <property type="entry name" value="DUF4925"/>
    <property type="match status" value="1"/>
</dbReference>
<dbReference type="AlphaFoldDB" id="A0A1H3ZUS9"/>
<dbReference type="EMBL" id="WDEH01000025">
    <property type="protein sequence ID" value="KAB6136424.1"/>
    <property type="molecule type" value="Genomic_DNA"/>
</dbReference>
<evidence type="ECO:0000313" key="4">
    <source>
        <dbReference type="Proteomes" id="UP000183040"/>
    </source>
</evidence>
<dbReference type="EMBL" id="FNRP01000004">
    <property type="protein sequence ID" value="SEA27477.1"/>
    <property type="molecule type" value="Genomic_DNA"/>
</dbReference>
<organism evidence="2 4">
    <name type="scientific">Bacteroides xylanisolvens</name>
    <dbReference type="NCBI Taxonomy" id="371601"/>
    <lineage>
        <taxon>Bacteria</taxon>
        <taxon>Pseudomonadati</taxon>
        <taxon>Bacteroidota</taxon>
        <taxon>Bacteroidia</taxon>
        <taxon>Bacteroidales</taxon>
        <taxon>Bacteroidaceae</taxon>
        <taxon>Bacteroides</taxon>
    </lineage>
</organism>
<evidence type="ECO:0000313" key="2">
    <source>
        <dbReference type="EMBL" id="SEA27477.1"/>
    </source>
</evidence>
<dbReference type="InterPro" id="IPR032573">
    <property type="entry name" value="DUF4925"/>
</dbReference>
<reference evidence="2 4" key="2">
    <citation type="submission" date="2016-10" db="EMBL/GenBank/DDBJ databases">
        <authorList>
            <person name="de Groot N.N."/>
        </authorList>
    </citation>
    <scope>NUCLEOTIDE SEQUENCE [LARGE SCALE GENOMIC DNA]</scope>
    <source>
        <strain evidence="3">NLAE-zl-C202</strain>
        <strain evidence="2 4">NLAE-zl-G339</strain>
    </source>
</reference>
<gene>
    <name evidence="1" type="ORF">GA424_15335</name>
    <name evidence="2" type="ORF">SAMN04487924_10455</name>
    <name evidence="3" type="ORF">SAMN05216250_11355</name>
</gene>
<dbReference type="PROSITE" id="PS51257">
    <property type="entry name" value="PROKAR_LIPOPROTEIN"/>
    <property type="match status" value="1"/>
</dbReference>
<proteinExistence type="predicted"/>
<evidence type="ECO:0000313" key="6">
    <source>
        <dbReference type="Proteomes" id="UP000487596"/>
    </source>
</evidence>
<evidence type="ECO:0000313" key="1">
    <source>
        <dbReference type="EMBL" id="KAB6136424.1"/>
    </source>
</evidence>
<dbReference type="Proteomes" id="UP000183766">
    <property type="component" value="Unassembled WGS sequence"/>
</dbReference>
<dbReference type="RefSeq" id="WP_074705352.1">
    <property type="nucleotide sequence ID" value="NZ_BAABZH010000002.1"/>
</dbReference>
<name>A0A1H3ZUS9_9BACE</name>
<reference evidence="1 6" key="3">
    <citation type="journal article" date="2019" name="Nat. Med.">
        <title>A library of human gut bacterial isolates paired with longitudinal multiomics data enables mechanistic microbiome research.</title>
        <authorList>
            <person name="Poyet M."/>
            <person name="Groussin M."/>
            <person name="Gibbons S.M."/>
            <person name="Avila-Pacheco J."/>
            <person name="Jiang X."/>
            <person name="Kearney S.M."/>
            <person name="Perrotta A.R."/>
            <person name="Berdy B."/>
            <person name="Zhao S."/>
            <person name="Lieberman T.D."/>
            <person name="Swanson P.K."/>
            <person name="Smith M."/>
            <person name="Roesemann S."/>
            <person name="Alexander J.E."/>
            <person name="Rich S.A."/>
            <person name="Livny J."/>
            <person name="Vlamakis H."/>
            <person name="Clish C."/>
            <person name="Bullock K."/>
            <person name="Deik A."/>
            <person name="Scott J."/>
            <person name="Pierce K.A."/>
            <person name="Xavier R.J."/>
            <person name="Alm E.J."/>
        </authorList>
    </citation>
    <scope>NUCLEOTIDE SEQUENCE [LARGE SCALE GENOMIC DNA]</scope>
    <source>
        <strain evidence="1 6">BIOML-A62</strain>
    </source>
</reference>
<sequence length="452" mass="49866">MRTLKRLFYVACTAFLLTSCEETYNDKLFWPGELCQEYGSYIKPATLNLTYSGEKLVGKTVDFKTEDSEKGTLTLNDIIPGEKQTPLPISLCEQEDSYTFSGKNVTMGGATVTYSGAITPKTMKLDLDVVMPQSKWKKSYGISNFTKGKKMTVTYSGGQYVWKETNEILTGGFYVHLDDVELTKAGSTLFLRMKLIQNALCYFIPQLLQTITLQPDGNLVANYTTSPVYIGSVPINNIDPDKDVGTIATFVTKFMIGLLTEKDINNALTDRTWTASPINLITWTEESGRLKINLNLPAIISLATKDGETPIDSGLVSGIMEALAQSNPVQLKLLLGIVNSMIDNPLLGIITSMDTASFQQVFYLLTEGIIFHIEEEDGHTHLYLTKESTTAFIQLLPGLQPIVEGMLPESMANNTVFKNLLGLLMGNDENGLPVLWNAANTIDLGLDLLPQE</sequence>
<reference evidence="5" key="1">
    <citation type="submission" date="2016-10" db="EMBL/GenBank/DDBJ databases">
        <authorList>
            <person name="Varghese N."/>
            <person name="Submissions S."/>
        </authorList>
    </citation>
    <scope>NUCLEOTIDE SEQUENCE [LARGE SCALE GENOMIC DNA]</scope>
    <source>
        <strain evidence="5">NLAE-zl-C202</strain>
    </source>
</reference>
<dbReference type="Proteomes" id="UP000487596">
    <property type="component" value="Unassembled WGS sequence"/>
</dbReference>
<accession>A0A1H3ZUS9</accession>
<dbReference type="EMBL" id="FOUM01000013">
    <property type="protein sequence ID" value="SFM90532.1"/>
    <property type="molecule type" value="Genomic_DNA"/>
</dbReference>